<dbReference type="Pfam" id="PF16022">
    <property type="entry name" value="DUF4783"/>
    <property type="match status" value="1"/>
</dbReference>
<name>A0AAJ6BI22_9BACT</name>
<evidence type="ECO:0000313" key="1">
    <source>
        <dbReference type="EMBL" id="WEK36439.1"/>
    </source>
</evidence>
<dbReference type="EMBL" id="CP119311">
    <property type="protein sequence ID" value="WEK36439.1"/>
    <property type="molecule type" value="Genomic_DNA"/>
</dbReference>
<proteinExistence type="predicted"/>
<dbReference type="Proteomes" id="UP001220610">
    <property type="component" value="Chromosome"/>
</dbReference>
<gene>
    <name evidence="1" type="ORF">P0Y53_02910</name>
</gene>
<dbReference type="Gene3D" id="3.10.450.50">
    <property type="match status" value="1"/>
</dbReference>
<sequence length="130" mass="14560">MKKYLGLATIALSLFLVSFAPFITIDDVVTAMRGGNASQLSKYFDSRVDISLPGKNDNYSKSQAEIILKDFFTSNGVKNFQVKHKGEQNGSQFCIGTLQTKNGNFRTKFFMKKKGDQQVVQEIGFEQLSE</sequence>
<protein>
    <submittedName>
        <fullName evidence="1">DUF4783 domain-containing protein</fullName>
    </submittedName>
</protein>
<evidence type="ECO:0000313" key="2">
    <source>
        <dbReference type="Proteomes" id="UP001220610"/>
    </source>
</evidence>
<dbReference type="InterPro" id="IPR031977">
    <property type="entry name" value="DUF4783"/>
</dbReference>
<reference evidence="1" key="1">
    <citation type="submission" date="2023-03" db="EMBL/GenBank/DDBJ databases">
        <title>Andean soil-derived lignocellulolytic bacterial consortium as a source of novel taxa and putative plastic-active enzymes.</title>
        <authorList>
            <person name="Diaz-Garcia L."/>
            <person name="Chuvochina M."/>
            <person name="Feuerriegel G."/>
            <person name="Bunk B."/>
            <person name="Sproer C."/>
            <person name="Streit W.R."/>
            <person name="Rodriguez L.M."/>
            <person name="Overmann J."/>
            <person name="Jimenez D.J."/>
        </authorList>
    </citation>
    <scope>NUCLEOTIDE SEQUENCE</scope>
    <source>
        <strain evidence="1">MAG 7</strain>
    </source>
</reference>
<dbReference type="AlphaFoldDB" id="A0AAJ6BI22"/>
<accession>A0AAJ6BI22</accession>
<organism evidence="1 2">
    <name type="scientific">Candidatus Pseudobacter hemicellulosilyticus</name>
    <dbReference type="NCBI Taxonomy" id="3121375"/>
    <lineage>
        <taxon>Bacteria</taxon>
        <taxon>Pseudomonadati</taxon>
        <taxon>Bacteroidota</taxon>
        <taxon>Chitinophagia</taxon>
        <taxon>Chitinophagales</taxon>
        <taxon>Chitinophagaceae</taxon>
        <taxon>Pseudobacter</taxon>
    </lineage>
</organism>